<dbReference type="PANTHER" id="PTHR12110:SF48">
    <property type="entry name" value="BLL3656 PROTEIN"/>
    <property type="match status" value="1"/>
</dbReference>
<evidence type="ECO:0000313" key="3">
    <source>
        <dbReference type="Proteomes" id="UP000179627"/>
    </source>
</evidence>
<sequence>MPTHTTVPIAAGRLALEHQTVLGLPPVEFVHLAADLGCRYIAAVLVGNPVNPHGYEPFSLRDDAALRHRTIAAMREREVSISLAEGFVVRPGGDVRGYAADLDVMAGLGAAVINTVTMDPDLGRSHDEFGTLAEMAGERGMQTTIEFAPSLTIGDLDSALAAVRHVARPDFRLLIDTMHLVRSGHTPADLAAVDPTLIAYAQLSDNTIRQRGTVYREDSIDRMVPGEGELPLRDILAVLPPDIVIGLEVPMLSAAQAGEPTEERARRCVQAARDLLTATGAVDQAPRTER</sequence>
<keyword evidence="2" id="KW-0413">Isomerase</keyword>
<dbReference type="PANTHER" id="PTHR12110">
    <property type="entry name" value="HYDROXYPYRUVATE ISOMERASE"/>
    <property type="match status" value="1"/>
</dbReference>
<keyword evidence="3" id="KW-1185">Reference proteome</keyword>
<dbReference type="SUPFAM" id="SSF51658">
    <property type="entry name" value="Xylose isomerase-like"/>
    <property type="match status" value="1"/>
</dbReference>
<feature type="domain" description="Xylose isomerase-like TIM barrel" evidence="1">
    <location>
        <begin position="31"/>
        <end position="253"/>
    </location>
</feature>
<reference evidence="3" key="1">
    <citation type="submission" date="2016-07" db="EMBL/GenBank/DDBJ databases">
        <title>Sequence Frankia sp. strain CcI1.17.</title>
        <authorList>
            <person name="Ghodhbane-Gtari F."/>
            <person name="Swanson E."/>
            <person name="Gueddou A."/>
            <person name="Morris K."/>
            <person name="Hezbri K."/>
            <person name="Ktari A."/>
            <person name="Nouioui I."/>
            <person name="Abebe-Akele F."/>
            <person name="Simpson S."/>
            <person name="Thomas K."/>
            <person name="Gtari M."/>
            <person name="Tisa L.S."/>
            <person name="Hurst S."/>
        </authorList>
    </citation>
    <scope>NUCLEOTIDE SEQUENCE [LARGE SCALE GENOMIC DNA]</scope>
    <source>
        <strain evidence="3">Cc1.17</strain>
    </source>
</reference>
<dbReference type="InterPro" id="IPR036237">
    <property type="entry name" value="Xyl_isomerase-like_sf"/>
</dbReference>
<dbReference type="GO" id="GO:0016853">
    <property type="term" value="F:isomerase activity"/>
    <property type="evidence" value="ECO:0007669"/>
    <property type="project" value="UniProtKB-KW"/>
</dbReference>
<comment type="caution">
    <text evidence="2">The sequence shown here is derived from an EMBL/GenBank/DDBJ whole genome shotgun (WGS) entry which is preliminary data.</text>
</comment>
<name>A0A1S1QW82_9ACTN</name>
<dbReference type="RefSeq" id="WP_071084228.1">
    <property type="nucleotide sequence ID" value="NZ_MBLM01000110.1"/>
</dbReference>
<dbReference type="Pfam" id="PF01261">
    <property type="entry name" value="AP_endonuc_2"/>
    <property type="match status" value="1"/>
</dbReference>
<protein>
    <submittedName>
        <fullName evidence="2">Xylose isomerase</fullName>
    </submittedName>
</protein>
<gene>
    <name evidence="2" type="ORF">CC117_15965</name>
</gene>
<organism evidence="2 3">
    <name type="scientific">Parafrankia colletiae</name>
    <dbReference type="NCBI Taxonomy" id="573497"/>
    <lineage>
        <taxon>Bacteria</taxon>
        <taxon>Bacillati</taxon>
        <taxon>Actinomycetota</taxon>
        <taxon>Actinomycetes</taxon>
        <taxon>Frankiales</taxon>
        <taxon>Frankiaceae</taxon>
        <taxon>Parafrankia</taxon>
    </lineage>
</organism>
<dbReference type="InterPro" id="IPR050312">
    <property type="entry name" value="IolE/XylAMocC-like"/>
</dbReference>
<accession>A0A1S1QW82</accession>
<dbReference type="OrthoDB" id="4877958at2"/>
<proteinExistence type="predicted"/>
<dbReference type="EMBL" id="MBLM01000110">
    <property type="protein sequence ID" value="OHV37967.1"/>
    <property type="molecule type" value="Genomic_DNA"/>
</dbReference>
<dbReference type="AlphaFoldDB" id="A0A1S1QW82"/>
<evidence type="ECO:0000259" key="1">
    <source>
        <dbReference type="Pfam" id="PF01261"/>
    </source>
</evidence>
<dbReference type="Proteomes" id="UP000179627">
    <property type="component" value="Unassembled WGS sequence"/>
</dbReference>
<dbReference type="Gene3D" id="3.20.20.150">
    <property type="entry name" value="Divalent-metal-dependent TIM barrel enzymes"/>
    <property type="match status" value="1"/>
</dbReference>
<evidence type="ECO:0000313" key="2">
    <source>
        <dbReference type="EMBL" id="OHV37967.1"/>
    </source>
</evidence>
<dbReference type="InterPro" id="IPR013022">
    <property type="entry name" value="Xyl_isomerase-like_TIM-brl"/>
</dbReference>